<accession>A0A1G1X2M9</accession>
<dbReference type="Proteomes" id="UP000177528">
    <property type="component" value="Unassembled WGS sequence"/>
</dbReference>
<dbReference type="AlphaFoldDB" id="A0A1G1X2M9"/>
<dbReference type="InterPro" id="IPR006145">
    <property type="entry name" value="PsdUridine_synth_RsuA/RluA"/>
</dbReference>
<dbReference type="InterPro" id="IPR020094">
    <property type="entry name" value="TruA/RsuA/RluB/E/F_N"/>
</dbReference>
<dbReference type="GO" id="GO:0003723">
    <property type="term" value="F:RNA binding"/>
    <property type="evidence" value="ECO:0007669"/>
    <property type="project" value="UniProtKB-KW"/>
</dbReference>
<proteinExistence type="inferred from homology"/>
<dbReference type="PROSITE" id="PS01149">
    <property type="entry name" value="PSI_RSU"/>
    <property type="match status" value="1"/>
</dbReference>
<protein>
    <recommendedName>
        <fullName evidence="4">Pseudouridine synthase</fullName>
        <ecNumber evidence="4">5.4.99.-</ecNumber>
    </recommendedName>
</protein>
<dbReference type="InterPro" id="IPR018496">
    <property type="entry name" value="PsdUridine_synth_RsuA/RluB_CS"/>
</dbReference>
<dbReference type="Pfam" id="PF01479">
    <property type="entry name" value="S4"/>
    <property type="match status" value="1"/>
</dbReference>
<dbReference type="InterPro" id="IPR020103">
    <property type="entry name" value="PsdUridine_synth_cat_dom_sf"/>
</dbReference>
<dbReference type="Gene3D" id="3.30.70.580">
    <property type="entry name" value="Pseudouridine synthase I, catalytic domain, N-terminal subdomain"/>
    <property type="match status" value="1"/>
</dbReference>
<evidence type="ECO:0000256" key="2">
    <source>
        <dbReference type="ARBA" id="ARBA00023235"/>
    </source>
</evidence>
<dbReference type="Pfam" id="PF00849">
    <property type="entry name" value="PseudoU_synth_2"/>
    <property type="match status" value="1"/>
</dbReference>
<evidence type="ECO:0000256" key="1">
    <source>
        <dbReference type="ARBA" id="ARBA00008348"/>
    </source>
</evidence>
<evidence type="ECO:0000313" key="6">
    <source>
        <dbReference type="EMBL" id="OGY34041.1"/>
    </source>
</evidence>
<dbReference type="SMART" id="SM00363">
    <property type="entry name" value="S4"/>
    <property type="match status" value="1"/>
</dbReference>
<evidence type="ECO:0000313" key="7">
    <source>
        <dbReference type="Proteomes" id="UP000177528"/>
    </source>
</evidence>
<dbReference type="CDD" id="cd00165">
    <property type="entry name" value="S4"/>
    <property type="match status" value="1"/>
</dbReference>
<dbReference type="PROSITE" id="PS50889">
    <property type="entry name" value="S4"/>
    <property type="match status" value="1"/>
</dbReference>
<evidence type="ECO:0000256" key="3">
    <source>
        <dbReference type="PROSITE-ProRule" id="PRU00182"/>
    </source>
</evidence>
<dbReference type="GO" id="GO:0000455">
    <property type="term" value="P:enzyme-directed rRNA pseudouridine synthesis"/>
    <property type="evidence" value="ECO:0007669"/>
    <property type="project" value="UniProtKB-ARBA"/>
</dbReference>
<dbReference type="InterPro" id="IPR002942">
    <property type="entry name" value="S4_RNA-bd"/>
</dbReference>
<name>A0A1G1X2M9_9BACT</name>
<dbReference type="GO" id="GO:0120159">
    <property type="term" value="F:rRNA pseudouridine synthase activity"/>
    <property type="evidence" value="ECO:0007669"/>
    <property type="project" value="UniProtKB-ARBA"/>
</dbReference>
<feature type="domain" description="RNA-binding S4" evidence="5">
    <location>
        <begin position="1"/>
        <end position="61"/>
    </location>
</feature>
<reference evidence="6 7" key="1">
    <citation type="journal article" date="2016" name="Nat. Commun.">
        <title>Thousands of microbial genomes shed light on interconnected biogeochemical processes in an aquifer system.</title>
        <authorList>
            <person name="Anantharaman K."/>
            <person name="Brown C.T."/>
            <person name="Hug L.A."/>
            <person name="Sharon I."/>
            <person name="Castelle C.J."/>
            <person name="Probst A.J."/>
            <person name="Thomas B.C."/>
            <person name="Singh A."/>
            <person name="Wilkins M.J."/>
            <person name="Karaoz U."/>
            <person name="Brodie E.L."/>
            <person name="Williams K.H."/>
            <person name="Hubbard S.S."/>
            <person name="Banfield J.F."/>
        </authorList>
    </citation>
    <scope>NUCLEOTIDE SEQUENCE [LARGE SCALE GENOMIC DNA]</scope>
</reference>
<dbReference type="Gene3D" id="3.30.70.1560">
    <property type="entry name" value="Alpha-L RNA-binding motif"/>
    <property type="match status" value="1"/>
</dbReference>
<dbReference type="SUPFAM" id="SSF55120">
    <property type="entry name" value="Pseudouridine synthase"/>
    <property type="match status" value="1"/>
</dbReference>
<sequence>MYVQKYLVEKAICSRKEAEVFLREGLILVNGKKAKPGVPLSPTDTVTLTPAAQRRLREKVTVAIYKPRGIVCSNVQEEGRTVFDIFPQFKHLNTIGRLDKESEGLLLLSNDGLITKRITGDTHDVEKEYEVKVQEHVSNTRLAPMAEGIMLSDGQTLPATVEATSKHSFRIVLREGRNRQIRRMCGAIDLTVTSLKRLRIGELTLGTLKPGNFRKLTLEEIQSLRDPQASSRT</sequence>
<dbReference type="InterPro" id="IPR036986">
    <property type="entry name" value="S4_RNA-bd_sf"/>
</dbReference>
<dbReference type="PANTHER" id="PTHR47683:SF2">
    <property type="entry name" value="RNA-BINDING S4 DOMAIN-CONTAINING PROTEIN"/>
    <property type="match status" value="1"/>
</dbReference>
<comment type="similarity">
    <text evidence="1 4">Belongs to the pseudouridine synthase RsuA family.</text>
</comment>
<dbReference type="PANTHER" id="PTHR47683">
    <property type="entry name" value="PSEUDOURIDINE SYNTHASE FAMILY PROTEIN-RELATED"/>
    <property type="match status" value="1"/>
</dbReference>
<evidence type="ECO:0000259" key="5">
    <source>
        <dbReference type="SMART" id="SM00363"/>
    </source>
</evidence>
<evidence type="ECO:0000256" key="4">
    <source>
        <dbReference type="RuleBase" id="RU003887"/>
    </source>
</evidence>
<dbReference type="InterPro" id="IPR042092">
    <property type="entry name" value="PsdUridine_s_RsuA/RluB/E/F_cat"/>
</dbReference>
<dbReference type="NCBIfam" id="TIGR00093">
    <property type="entry name" value="pseudouridine synthase"/>
    <property type="match status" value="1"/>
</dbReference>
<keyword evidence="3" id="KW-0694">RNA-binding</keyword>
<keyword evidence="2 4" id="KW-0413">Isomerase</keyword>
<dbReference type="EC" id="5.4.99.-" evidence="4"/>
<dbReference type="FunFam" id="3.30.70.1560:FF:000001">
    <property type="entry name" value="Pseudouridine synthase"/>
    <property type="match status" value="1"/>
</dbReference>
<gene>
    <name evidence="6" type="ORF">A3D99_02170</name>
</gene>
<dbReference type="EMBL" id="MHHR01000023">
    <property type="protein sequence ID" value="OGY34041.1"/>
    <property type="molecule type" value="Genomic_DNA"/>
</dbReference>
<organism evidence="6 7">
    <name type="scientific">Candidatus Andersenbacteria bacterium RIFCSPHIGHO2_12_FULL_45_11</name>
    <dbReference type="NCBI Taxonomy" id="1797281"/>
    <lineage>
        <taxon>Bacteria</taxon>
        <taxon>Candidatus Anderseniibacteriota</taxon>
    </lineage>
</organism>
<dbReference type="SUPFAM" id="SSF55174">
    <property type="entry name" value="Alpha-L RNA-binding motif"/>
    <property type="match status" value="1"/>
</dbReference>
<comment type="caution">
    <text evidence="6">The sequence shown here is derived from an EMBL/GenBank/DDBJ whole genome shotgun (WGS) entry which is preliminary data.</text>
</comment>
<dbReference type="InterPro" id="IPR000748">
    <property type="entry name" value="PsdUridine_synth_RsuA/RluB/E/F"/>
</dbReference>
<dbReference type="GO" id="GO:0005829">
    <property type="term" value="C:cytosol"/>
    <property type="evidence" value="ECO:0007669"/>
    <property type="project" value="UniProtKB-ARBA"/>
</dbReference>
<dbReference type="Gene3D" id="3.10.290.10">
    <property type="entry name" value="RNA-binding S4 domain"/>
    <property type="match status" value="1"/>
</dbReference>
<dbReference type="InterPro" id="IPR050343">
    <property type="entry name" value="RsuA_PseudoU_synthase"/>
</dbReference>